<sequence length="146" mass="16675">MYAFDLISFANRKRCAVRLVPKRGLSSIGTGVMRTRHRPLFLDTLCLNICFDCVCVMLFAFVYGALLLGRTASSAAIIALRCRNSTDRTKFRRSCIWKKGRMHMKRTNQEVHQRSGEGTLAFFSEFLVKTRIFASRRTLVELTSPS</sequence>
<protein>
    <submittedName>
        <fullName evidence="2">Uncharacterized protein</fullName>
    </submittedName>
</protein>
<evidence type="ECO:0000256" key="1">
    <source>
        <dbReference type="SAM" id="Phobius"/>
    </source>
</evidence>
<keyword evidence="1" id="KW-0472">Membrane</keyword>
<dbReference type="AlphaFoldDB" id="A0A371DEG6"/>
<dbReference type="Proteomes" id="UP000256964">
    <property type="component" value="Unassembled WGS sequence"/>
</dbReference>
<feature type="transmembrane region" description="Helical" evidence="1">
    <location>
        <begin position="40"/>
        <end position="66"/>
    </location>
</feature>
<evidence type="ECO:0000313" key="3">
    <source>
        <dbReference type="Proteomes" id="UP000256964"/>
    </source>
</evidence>
<reference evidence="2 3" key="1">
    <citation type="journal article" date="2018" name="Biotechnol. Biofuels">
        <title>Integrative visual omics of the white-rot fungus Polyporus brumalis exposes the biotechnological potential of its oxidative enzymes for delignifying raw plant biomass.</title>
        <authorList>
            <person name="Miyauchi S."/>
            <person name="Rancon A."/>
            <person name="Drula E."/>
            <person name="Hage H."/>
            <person name="Chaduli D."/>
            <person name="Favel A."/>
            <person name="Grisel S."/>
            <person name="Henrissat B."/>
            <person name="Herpoel-Gimbert I."/>
            <person name="Ruiz-Duenas F.J."/>
            <person name="Chevret D."/>
            <person name="Hainaut M."/>
            <person name="Lin J."/>
            <person name="Wang M."/>
            <person name="Pangilinan J."/>
            <person name="Lipzen A."/>
            <person name="Lesage-Meessen L."/>
            <person name="Navarro D."/>
            <person name="Riley R."/>
            <person name="Grigoriev I.V."/>
            <person name="Zhou S."/>
            <person name="Raouche S."/>
            <person name="Rosso M.N."/>
        </authorList>
    </citation>
    <scope>NUCLEOTIDE SEQUENCE [LARGE SCALE GENOMIC DNA]</scope>
    <source>
        <strain evidence="2 3">BRFM 1820</strain>
    </source>
</reference>
<organism evidence="2 3">
    <name type="scientific">Lentinus brumalis</name>
    <dbReference type="NCBI Taxonomy" id="2498619"/>
    <lineage>
        <taxon>Eukaryota</taxon>
        <taxon>Fungi</taxon>
        <taxon>Dikarya</taxon>
        <taxon>Basidiomycota</taxon>
        <taxon>Agaricomycotina</taxon>
        <taxon>Agaricomycetes</taxon>
        <taxon>Polyporales</taxon>
        <taxon>Polyporaceae</taxon>
        <taxon>Lentinus</taxon>
    </lineage>
</organism>
<evidence type="ECO:0000313" key="2">
    <source>
        <dbReference type="EMBL" id="RDX50910.1"/>
    </source>
</evidence>
<keyword evidence="3" id="KW-1185">Reference proteome</keyword>
<accession>A0A371DEG6</accession>
<keyword evidence="1" id="KW-1133">Transmembrane helix</keyword>
<dbReference type="EMBL" id="KZ857397">
    <property type="protein sequence ID" value="RDX50910.1"/>
    <property type="molecule type" value="Genomic_DNA"/>
</dbReference>
<gene>
    <name evidence="2" type="ORF">OH76DRAFT_371944</name>
</gene>
<name>A0A371DEG6_9APHY</name>
<keyword evidence="1" id="KW-0812">Transmembrane</keyword>
<proteinExistence type="predicted"/>